<dbReference type="AlphaFoldDB" id="H7EPM7"/>
<proteinExistence type="predicted"/>
<dbReference type="EMBL" id="AGRW01000055">
    <property type="protein sequence ID" value="EIC00428.1"/>
    <property type="molecule type" value="Genomic_DNA"/>
</dbReference>
<keyword evidence="3" id="KW-1185">Reference proteome</keyword>
<comment type="caution">
    <text evidence="2">The sequence shown here is derived from an EMBL/GenBank/DDBJ whole genome shotgun (WGS) entry which is preliminary data.</text>
</comment>
<evidence type="ECO:0000313" key="2">
    <source>
        <dbReference type="EMBL" id="EIC00428.1"/>
    </source>
</evidence>
<evidence type="ECO:0000256" key="1">
    <source>
        <dbReference type="SAM" id="SignalP"/>
    </source>
</evidence>
<feature type="chain" id="PRO_5003608831" evidence="1">
    <location>
        <begin position="21"/>
        <end position="102"/>
    </location>
</feature>
<dbReference type="RefSeq" id="WP_002706607.1">
    <property type="nucleotide sequence ID" value="NZ_AGRW01000055.1"/>
</dbReference>
<name>H7EPM7_9SPIR</name>
<feature type="signal peptide" evidence="1">
    <location>
        <begin position="1"/>
        <end position="20"/>
    </location>
</feature>
<sequence length="102" mass="11713">MRRMFSIVACVVLMAQASFLSSLSFGAKMKDEYRESSFASAENVRAAGADSYSLYFKTKCHLLRNSWLTAWSWYEISFYSGLDGECAERTFVYPFNRDGRNI</sequence>
<organism evidence="2 3">
    <name type="scientific">Treponema saccharophilum DSM 2985</name>
    <dbReference type="NCBI Taxonomy" id="907348"/>
    <lineage>
        <taxon>Bacteria</taxon>
        <taxon>Pseudomonadati</taxon>
        <taxon>Spirochaetota</taxon>
        <taxon>Spirochaetia</taxon>
        <taxon>Spirochaetales</taxon>
        <taxon>Treponemataceae</taxon>
        <taxon>Treponema</taxon>
    </lineage>
</organism>
<reference evidence="2 3" key="1">
    <citation type="submission" date="2011-09" db="EMBL/GenBank/DDBJ databases">
        <title>The draft genome of Treponema saccharophilum DSM 2985.</title>
        <authorList>
            <consortium name="US DOE Joint Genome Institute (JGI-PGF)"/>
            <person name="Lucas S."/>
            <person name="Copeland A."/>
            <person name="Lapidus A."/>
            <person name="Glavina del Rio T."/>
            <person name="Dalin E."/>
            <person name="Tice H."/>
            <person name="Bruce D."/>
            <person name="Goodwin L."/>
            <person name="Pitluck S."/>
            <person name="Peters L."/>
            <person name="Kyrpides N."/>
            <person name="Mavromatis K."/>
            <person name="Ivanova N."/>
            <person name="Markowitz V."/>
            <person name="Cheng J.-F."/>
            <person name="Hugenholtz P."/>
            <person name="Woyke T."/>
            <person name="Wu D."/>
            <person name="Gronow S."/>
            <person name="Wellnitz S."/>
            <person name="Brambilla E."/>
            <person name="Klenk H.-P."/>
            <person name="Eisen J.A."/>
        </authorList>
    </citation>
    <scope>NUCLEOTIDE SEQUENCE [LARGE SCALE GENOMIC DNA]</scope>
    <source>
        <strain evidence="2 3">DSM 2985</strain>
    </source>
</reference>
<dbReference type="Proteomes" id="UP000003571">
    <property type="component" value="Unassembled WGS sequence"/>
</dbReference>
<gene>
    <name evidence="2" type="ORF">TresaDRAFT_0522</name>
</gene>
<keyword evidence="1" id="KW-0732">Signal</keyword>
<accession>H7EPM7</accession>
<dbReference type="PATRIC" id="fig|907348.3.peg.2935"/>
<protein>
    <submittedName>
        <fullName evidence="2">Uncharacterized protein</fullName>
    </submittedName>
</protein>
<dbReference type="STRING" id="907348.TresaDRAFT_0522"/>
<evidence type="ECO:0000313" key="3">
    <source>
        <dbReference type="Proteomes" id="UP000003571"/>
    </source>
</evidence>